<dbReference type="RefSeq" id="WP_190944180.1">
    <property type="nucleotide sequence ID" value="NZ_JACJSI010000105.1"/>
</dbReference>
<sequence length="88" mass="9813">MPFAKRLVEKAGACAIAALLAYFFQSDETLVDNTFALFLVPFPFAPMNQNYRHFAGLSMPSHPLSISRRDRGDHPDSRRMAQAATSQP</sequence>
<feature type="region of interest" description="Disordered" evidence="1">
    <location>
        <begin position="63"/>
        <end position="88"/>
    </location>
</feature>
<dbReference type="EMBL" id="JACJSI010000105">
    <property type="protein sequence ID" value="MBD2533618.1"/>
    <property type="molecule type" value="Genomic_DNA"/>
</dbReference>
<evidence type="ECO:0000256" key="1">
    <source>
        <dbReference type="SAM" id="MobiDB-lite"/>
    </source>
</evidence>
<protein>
    <submittedName>
        <fullName evidence="2">Uncharacterized protein</fullName>
    </submittedName>
</protein>
<gene>
    <name evidence="2" type="ORF">H6G97_30310</name>
</gene>
<keyword evidence="3" id="KW-1185">Reference proteome</keyword>
<feature type="compositionally biased region" description="Basic and acidic residues" evidence="1">
    <location>
        <begin position="67"/>
        <end position="79"/>
    </location>
</feature>
<dbReference type="Proteomes" id="UP000623440">
    <property type="component" value="Unassembled WGS sequence"/>
</dbReference>
<evidence type="ECO:0000313" key="3">
    <source>
        <dbReference type="Proteomes" id="UP000623440"/>
    </source>
</evidence>
<reference evidence="2 3" key="1">
    <citation type="journal article" date="2020" name="ISME J.">
        <title>Comparative genomics reveals insights into cyanobacterial evolution and habitat adaptation.</title>
        <authorList>
            <person name="Chen M.Y."/>
            <person name="Teng W.K."/>
            <person name="Zhao L."/>
            <person name="Hu C.X."/>
            <person name="Zhou Y.K."/>
            <person name="Han B.P."/>
            <person name="Song L.R."/>
            <person name="Shu W.S."/>
        </authorList>
    </citation>
    <scope>NUCLEOTIDE SEQUENCE [LARGE SCALE GENOMIC DNA]</scope>
    <source>
        <strain evidence="2 3">FACHB-838</strain>
    </source>
</reference>
<proteinExistence type="predicted"/>
<name>A0ABR8DWL8_9NOSO</name>
<organism evidence="2 3">
    <name type="scientific">Nostoc flagelliforme FACHB-838</name>
    <dbReference type="NCBI Taxonomy" id="2692904"/>
    <lineage>
        <taxon>Bacteria</taxon>
        <taxon>Bacillati</taxon>
        <taxon>Cyanobacteriota</taxon>
        <taxon>Cyanophyceae</taxon>
        <taxon>Nostocales</taxon>
        <taxon>Nostocaceae</taxon>
        <taxon>Nostoc</taxon>
    </lineage>
</organism>
<evidence type="ECO:0000313" key="2">
    <source>
        <dbReference type="EMBL" id="MBD2533618.1"/>
    </source>
</evidence>
<accession>A0ABR8DWL8</accession>
<comment type="caution">
    <text evidence="2">The sequence shown here is derived from an EMBL/GenBank/DDBJ whole genome shotgun (WGS) entry which is preliminary data.</text>
</comment>